<dbReference type="InterPro" id="IPR038375">
    <property type="entry name" value="NDUFAF7_sf"/>
</dbReference>
<reference evidence="4 6" key="2">
    <citation type="submission" date="2018-06" db="EMBL/GenBank/DDBJ databases">
        <authorList>
            <consortium name="Pathogen Informatics"/>
            <person name="Doyle S."/>
        </authorList>
    </citation>
    <scope>NUCLEOTIDE SEQUENCE [LARGE SCALE GENOMIC DNA]</scope>
    <source>
        <strain evidence="4 6">NCTC12022</strain>
    </source>
</reference>
<dbReference type="PANTHER" id="PTHR12049">
    <property type="entry name" value="PROTEIN ARGININE METHYLTRANSFERASE NDUFAF7, MITOCHONDRIAL"/>
    <property type="match status" value="1"/>
</dbReference>
<accession>A0A0W0U7N6</accession>
<dbReference type="PATRIC" id="fig|453.4.peg.348"/>
<dbReference type="InterPro" id="IPR003788">
    <property type="entry name" value="NDUFAF7"/>
</dbReference>
<dbReference type="AlphaFoldDB" id="A0A0W0U7N6"/>
<dbReference type="PANTHER" id="PTHR12049:SF7">
    <property type="entry name" value="PROTEIN ARGININE METHYLTRANSFERASE NDUFAF7, MITOCHONDRIAL"/>
    <property type="match status" value="1"/>
</dbReference>
<keyword evidence="2" id="KW-0808">Transferase</keyword>
<dbReference type="GO" id="GO:0035243">
    <property type="term" value="F:protein-arginine omega-N symmetric methyltransferase activity"/>
    <property type="evidence" value="ECO:0007669"/>
    <property type="project" value="TreeGrafter"/>
</dbReference>
<dbReference type="SUPFAM" id="SSF53335">
    <property type="entry name" value="S-adenosyl-L-methionine-dependent methyltransferases"/>
    <property type="match status" value="1"/>
</dbReference>
<dbReference type="InterPro" id="IPR029063">
    <property type="entry name" value="SAM-dependent_MTases_sf"/>
</dbReference>
<evidence type="ECO:0000313" key="4">
    <source>
        <dbReference type="EMBL" id="SPX61505.1"/>
    </source>
</evidence>
<dbReference type="OrthoDB" id="9794208at2"/>
<evidence type="ECO:0000256" key="1">
    <source>
        <dbReference type="ARBA" id="ARBA00022603"/>
    </source>
</evidence>
<keyword evidence="1" id="KW-0489">Methyltransferase</keyword>
<dbReference type="GO" id="GO:0032259">
    <property type="term" value="P:methylation"/>
    <property type="evidence" value="ECO:0007669"/>
    <property type="project" value="UniProtKB-KW"/>
</dbReference>
<dbReference type="Pfam" id="PF02636">
    <property type="entry name" value="Methyltransf_28"/>
    <property type="match status" value="1"/>
</dbReference>
<evidence type="ECO:0000313" key="3">
    <source>
        <dbReference type="EMBL" id="KTD03920.1"/>
    </source>
</evidence>
<proteinExistence type="predicted"/>
<evidence type="ECO:0000313" key="6">
    <source>
        <dbReference type="Proteomes" id="UP000251942"/>
    </source>
</evidence>
<dbReference type="Proteomes" id="UP000054698">
    <property type="component" value="Unassembled WGS sequence"/>
</dbReference>
<protein>
    <submittedName>
        <fullName evidence="4">Uncharacterized ACR, COG1565</fullName>
    </submittedName>
</protein>
<dbReference type="Gene3D" id="3.40.50.12710">
    <property type="match status" value="1"/>
</dbReference>
<reference evidence="3 5" key="1">
    <citation type="submission" date="2015-11" db="EMBL/GenBank/DDBJ databases">
        <title>Genomic analysis of 38 Legionella species identifies large and diverse effector repertoires.</title>
        <authorList>
            <person name="Burstein D."/>
            <person name="Amaro F."/>
            <person name="Zusman T."/>
            <person name="Lifshitz Z."/>
            <person name="Cohen O."/>
            <person name="Gilbert J.A."/>
            <person name="Pupko T."/>
            <person name="Shuman H.A."/>
            <person name="Segal G."/>
        </authorList>
    </citation>
    <scope>NUCLEOTIDE SEQUENCE [LARGE SCALE GENOMIC DNA]</scope>
    <source>
        <strain evidence="3 5">WO-44C</strain>
    </source>
</reference>
<gene>
    <name evidence="3" type="ORF">Lfee_0321</name>
    <name evidence="4" type="ORF">NCTC12022_02245</name>
</gene>
<dbReference type="RefSeq" id="WP_058443541.1">
    <property type="nucleotide sequence ID" value="NZ_CAAAHT010000009.1"/>
</dbReference>
<dbReference type="STRING" id="453.Lfee_0321"/>
<organism evidence="3 5">
    <name type="scientific">Legionella feeleii</name>
    <dbReference type="NCBI Taxonomy" id="453"/>
    <lineage>
        <taxon>Bacteria</taxon>
        <taxon>Pseudomonadati</taxon>
        <taxon>Pseudomonadota</taxon>
        <taxon>Gammaproteobacteria</taxon>
        <taxon>Legionellales</taxon>
        <taxon>Legionellaceae</taxon>
        <taxon>Legionella</taxon>
    </lineage>
</organism>
<dbReference type="EMBL" id="LNYB01000012">
    <property type="protein sequence ID" value="KTD03920.1"/>
    <property type="molecule type" value="Genomic_DNA"/>
</dbReference>
<evidence type="ECO:0000313" key="5">
    <source>
        <dbReference type="Proteomes" id="UP000054698"/>
    </source>
</evidence>
<keyword evidence="5" id="KW-1185">Reference proteome</keyword>
<evidence type="ECO:0000256" key="2">
    <source>
        <dbReference type="ARBA" id="ARBA00022679"/>
    </source>
</evidence>
<sequence>MSLLTSIRSQIIQQGDMPFVEFMQQALYAPDFGYYSAGLQKFGAHGDFVTAPELTPLFGQTLAKQCKQLLSIMADPLLFEFGAGSGRLCVDLLKQLERDQCLPRAYHIMEVSSHLRQRQEELIRQEIPHLLERVKWLNRWPEQAFNGVVIANEVLDAMPVHRFLKTDEGVLESFITLNAQQELTEIFKPCTNKRLLAHVATSLPPENIPYQSEANLFIDDWIQQCYAMLTQGAVFLLDYGFPRHEYYHPERNSGTLMCHYRHHAHSNPLIHVGEQDITAHVDFTHIAEAGHTAGFHIAGYTNQASFLLANGLLSLLNELAEDRNRIKAQQAVKQLLQPSEMGELFKVIALTKNIELALTGFQLHDKRASL</sequence>
<name>A0A0W0U7N6_9GAMM</name>
<dbReference type="Proteomes" id="UP000251942">
    <property type="component" value="Unassembled WGS sequence"/>
</dbReference>
<dbReference type="EMBL" id="UASS01000022">
    <property type="protein sequence ID" value="SPX61505.1"/>
    <property type="molecule type" value="Genomic_DNA"/>
</dbReference>